<reference evidence="1 2" key="1">
    <citation type="submission" date="2015-06" db="EMBL/GenBank/DDBJ databases">
        <title>Marinobacter subterrani, a genetically tractable neutrophilic iron-oxidizing strain isolated from the Soudan Iron Mine.</title>
        <authorList>
            <person name="Bonis B.M."/>
            <person name="Gralnick J.A."/>
        </authorList>
    </citation>
    <scope>NUCLEOTIDE SEQUENCE [LARGE SCALE GENOMIC DNA]</scope>
    <source>
        <strain evidence="1 2">JG233</strain>
    </source>
</reference>
<dbReference type="PATRIC" id="fig|1658765.3.peg.1468"/>
<organism evidence="1 2">
    <name type="scientific">Marinobacter subterrani</name>
    <dbReference type="NCBI Taxonomy" id="1658765"/>
    <lineage>
        <taxon>Bacteria</taxon>
        <taxon>Pseudomonadati</taxon>
        <taxon>Pseudomonadota</taxon>
        <taxon>Gammaproteobacteria</taxon>
        <taxon>Pseudomonadales</taxon>
        <taxon>Marinobacteraceae</taxon>
        <taxon>Marinobacter</taxon>
    </lineage>
</organism>
<name>A0A0J7JA00_9GAMM</name>
<comment type="caution">
    <text evidence="1">The sequence shown here is derived from an EMBL/GenBank/DDBJ whole genome shotgun (WGS) entry which is preliminary data.</text>
</comment>
<dbReference type="OrthoDB" id="9796641at2"/>
<gene>
    <name evidence="1" type="ORF">Msub_11474</name>
</gene>
<dbReference type="STRING" id="1658765.Msub_11474"/>
<dbReference type="EMBL" id="LFBU01000001">
    <property type="protein sequence ID" value="KMQ75273.1"/>
    <property type="molecule type" value="Genomic_DNA"/>
</dbReference>
<sequence>MPKLKRDIIWPTDEEEAEINAGIAADPDTYELTDEEFKRLRPMGRPKAEITKERITIRLSPEVVETFRATGKGWQSRMDRALREYVREHSQSDIERLG</sequence>
<dbReference type="AlphaFoldDB" id="A0A0J7JA00"/>
<dbReference type="InterPro" id="IPR025528">
    <property type="entry name" value="BrnA_antitoxin"/>
</dbReference>
<dbReference type="RefSeq" id="WP_048495399.1">
    <property type="nucleotide sequence ID" value="NZ_LFBU01000001.1"/>
</dbReference>
<protein>
    <submittedName>
        <fullName evidence="1">Putative conserved protein, DUF4415 family</fullName>
    </submittedName>
</protein>
<dbReference type="Pfam" id="PF14384">
    <property type="entry name" value="BrnA_antitoxin"/>
    <property type="match status" value="1"/>
</dbReference>
<dbReference type="Proteomes" id="UP000036102">
    <property type="component" value="Unassembled WGS sequence"/>
</dbReference>
<evidence type="ECO:0000313" key="1">
    <source>
        <dbReference type="EMBL" id="KMQ75273.1"/>
    </source>
</evidence>
<accession>A0A0J7JA00</accession>
<evidence type="ECO:0000313" key="2">
    <source>
        <dbReference type="Proteomes" id="UP000036102"/>
    </source>
</evidence>
<keyword evidence="2" id="KW-1185">Reference proteome</keyword>
<proteinExistence type="predicted"/>